<gene>
    <name evidence="3" type="ORF">HLI28_02920</name>
</gene>
<keyword evidence="2" id="KW-0472">Membrane</keyword>
<evidence type="ECO:0000313" key="3">
    <source>
        <dbReference type="EMBL" id="NNU26494.1"/>
    </source>
</evidence>
<reference evidence="3 4" key="1">
    <citation type="submission" date="2020-05" db="EMBL/GenBank/DDBJ databases">
        <title>Genome sequence of Isoptericola sp. JC619 isolated from Chilika lagoon, India.</title>
        <authorList>
            <person name="Kumar D."/>
            <person name="Appam K."/>
            <person name="Gandham S."/>
            <person name="Uppada J."/>
            <person name="Sasikala C."/>
            <person name="Venkata Ramana C."/>
        </authorList>
    </citation>
    <scope>NUCLEOTIDE SEQUENCE [LARGE SCALE GENOMIC DNA]</scope>
    <source>
        <strain evidence="3 4">JC619</strain>
    </source>
</reference>
<dbReference type="Proteomes" id="UP000557204">
    <property type="component" value="Unassembled WGS sequence"/>
</dbReference>
<protein>
    <submittedName>
        <fullName evidence="3">DUF4229 domain-containing protein</fullName>
    </submittedName>
</protein>
<organism evidence="3 4">
    <name type="scientific">Isoptericola sediminis</name>
    <dbReference type="NCBI Taxonomy" id="2733572"/>
    <lineage>
        <taxon>Bacteria</taxon>
        <taxon>Bacillati</taxon>
        <taxon>Actinomycetota</taxon>
        <taxon>Actinomycetes</taxon>
        <taxon>Micrococcales</taxon>
        <taxon>Promicromonosporaceae</taxon>
        <taxon>Isoptericola</taxon>
    </lineage>
</organism>
<dbReference type="InterPro" id="IPR025323">
    <property type="entry name" value="DUF4229"/>
</dbReference>
<keyword evidence="2" id="KW-0812">Transmembrane</keyword>
<feature type="transmembrane region" description="Helical" evidence="2">
    <location>
        <begin position="7"/>
        <end position="23"/>
    </location>
</feature>
<evidence type="ECO:0000256" key="1">
    <source>
        <dbReference type="SAM" id="MobiDB-lite"/>
    </source>
</evidence>
<evidence type="ECO:0000256" key="2">
    <source>
        <dbReference type="SAM" id="Phobius"/>
    </source>
</evidence>
<evidence type="ECO:0000313" key="4">
    <source>
        <dbReference type="Proteomes" id="UP000557204"/>
    </source>
</evidence>
<keyword evidence="2" id="KW-1133">Transmembrane helix</keyword>
<feature type="region of interest" description="Disordered" evidence="1">
    <location>
        <begin position="62"/>
        <end position="106"/>
    </location>
</feature>
<feature type="transmembrane region" description="Helical" evidence="2">
    <location>
        <begin position="29"/>
        <end position="47"/>
    </location>
</feature>
<accession>A0A849JV66</accession>
<keyword evidence="4" id="KW-1185">Reference proteome</keyword>
<sequence length="106" mass="11632">MPLLIYSALRLLVFVAALVLGYLVGLGGWLLPLVALVVAFAVSYLALRRQRDDAAAWLAERDRRRKERTRGDTRIDEDAAAEDAVLDADRSEHADGTAADGPQQRS</sequence>
<proteinExistence type="predicted"/>
<name>A0A849JV66_9MICO</name>
<comment type="caution">
    <text evidence="3">The sequence shown here is derived from an EMBL/GenBank/DDBJ whole genome shotgun (WGS) entry which is preliminary data.</text>
</comment>
<dbReference type="RefSeq" id="WP_171246012.1">
    <property type="nucleotide sequence ID" value="NZ_JABFAJ010000005.1"/>
</dbReference>
<dbReference type="AlphaFoldDB" id="A0A849JV66"/>
<dbReference type="Pfam" id="PF14012">
    <property type="entry name" value="DUF4229"/>
    <property type="match status" value="1"/>
</dbReference>
<dbReference type="EMBL" id="JABFAJ010000005">
    <property type="protein sequence ID" value="NNU26494.1"/>
    <property type="molecule type" value="Genomic_DNA"/>
</dbReference>